<dbReference type="Proteomes" id="UP001642409">
    <property type="component" value="Unassembled WGS sequence"/>
</dbReference>
<reference evidence="1 2" key="1">
    <citation type="submission" date="2024-07" db="EMBL/GenBank/DDBJ databases">
        <authorList>
            <person name="Akdeniz Z."/>
        </authorList>
    </citation>
    <scope>NUCLEOTIDE SEQUENCE [LARGE SCALE GENOMIC DNA]</scope>
</reference>
<gene>
    <name evidence="1" type="ORF">HINF_LOCUS28872</name>
</gene>
<accession>A0ABP1IT10</accession>
<evidence type="ECO:0000313" key="2">
    <source>
        <dbReference type="Proteomes" id="UP001642409"/>
    </source>
</evidence>
<protein>
    <submittedName>
        <fullName evidence="1">Hypothetical_protein</fullName>
    </submittedName>
</protein>
<proteinExistence type="predicted"/>
<name>A0ABP1IT10_9EUKA</name>
<dbReference type="EMBL" id="CAXDID020000092">
    <property type="protein sequence ID" value="CAL6022906.1"/>
    <property type="molecule type" value="Genomic_DNA"/>
</dbReference>
<comment type="caution">
    <text evidence="1">The sequence shown here is derived from an EMBL/GenBank/DDBJ whole genome shotgun (WGS) entry which is preliminary data.</text>
</comment>
<evidence type="ECO:0000313" key="1">
    <source>
        <dbReference type="EMBL" id="CAL6022906.1"/>
    </source>
</evidence>
<keyword evidence="2" id="KW-1185">Reference proteome</keyword>
<sequence>MQFGGIISFINNSLTQIIGISINQNDFWQTQYIFASGYLLGKINSTETIFIQQVCIQYSINSLNSNFSQFGAIGAVDGTLTICNVNVFYYTLNGIFNEIGTIGITHSSSNIDISYFIIQWEMNNNYGINVSTLVGSQLAFNWVINHICINNSNIVGVRTGLISGQASNIGIIQNIIIVQSQTESNGTIYHAFSAAVIGFVASQSKIAFKDINIQSSNVSVFSVQLWNSHAGTIIGELQSISSVTMQNIQLYNITINTNANVFVPYSGGFVGKQLVSNNITIKESSISNSRISAIQQFNNISFSGSYIGQTYAAVYLFNTNSESILILCKADIQCWAGGIVGQFNGTTLLQANNVTIVNTYITGHALYIGAKRSTDWQAGHEQICSSGRPGRRQRQKRKRTYQKILIPTKQMEQLSRLIK</sequence>
<organism evidence="1 2">
    <name type="scientific">Hexamita inflata</name>
    <dbReference type="NCBI Taxonomy" id="28002"/>
    <lineage>
        <taxon>Eukaryota</taxon>
        <taxon>Metamonada</taxon>
        <taxon>Diplomonadida</taxon>
        <taxon>Hexamitidae</taxon>
        <taxon>Hexamitinae</taxon>
        <taxon>Hexamita</taxon>
    </lineage>
</organism>